<dbReference type="NCBIfam" id="NF047697">
    <property type="entry name" value="ThioredTrxAClost"/>
    <property type="match status" value="1"/>
</dbReference>
<keyword evidence="3" id="KW-0249">Electron transport</keyword>
<evidence type="ECO:0000256" key="7">
    <source>
        <dbReference type="PIRSR" id="PIRSR000077-1"/>
    </source>
</evidence>
<keyword evidence="2" id="KW-0813">Transport</keyword>
<comment type="similarity">
    <text evidence="1 6">Belongs to the thioredoxin family.</text>
</comment>
<accession>A0A1G8ZHJ6</accession>
<evidence type="ECO:0000313" key="11">
    <source>
        <dbReference type="Proteomes" id="UP000198718"/>
    </source>
</evidence>
<organism evidence="10 11">
    <name type="scientific">Natronincola ferrireducens</name>
    <dbReference type="NCBI Taxonomy" id="393762"/>
    <lineage>
        <taxon>Bacteria</taxon>
        <taxon>Bacillati</taxon>
        <taxon>Bacillota</taxon>
        <taxon>Clostridia</taxon>
        <taxon>Peptostreptococcales</taxon>
        <taxon>Natronincolaceae</taxon>
        <taxon>Natronincola</taxon>
    </lineage>
</organism>
<evidence type="ECO:0000256" key="2">
    <source>
        <dbReference type="ARBA" id="ARBA00022448"/>
    </source>
</evidence>
<dbReference type="GO" id="GO:0005737">
    <property type="term" value="C:cytoplasm"/>
    <property type="evidence" value="ECO:0007669"/>
    <property type="project" value="TreeGrafter"/>
</dbReference>
<evidence type="ECO:0000256" key="6">
    <source>
        <dbReference type="PIRNR" id="PIRNR000077"/>
    </source>
</evidence>
<dbReference type="PROSITE" id="PS51352">
    <property type="entry name" value="THIOREDOXIN_2"/>
    <property type="match status" value="1"/>
</dbReference>
<evidence type="ECO:0000256" key="5">
    <source>
        <dbReference type="ARBA" id="ARBA00023284"/>
    </source>
</evidence>
<evidence type="ECO:0000256" key="3">
    <source>
        <dbReference type="ARBA" id="ARBA00022982"/>
    </source>
</evidence>
<evidence type="ECO:0000256" key="4">
    <source>
        <dbReference type="ARBA" id="ARBA00023157"/>
    </source>
</evidence>
<protein>
    <recommendedName>
        <fullName evidence="6">Thioredoxin</fullName>
    </recommendedName>
</protein>
<dbReference type="PANTHER" id="PTHR45663">
    <property type="entry name" value="GEO12009P1"/>
    <property type="match status" value="1"/>
</dbReference>
<dbReference type="PANTHER" id="PTHR45663:SF11">
    <property type="entry name" value="GEO12009P1"/>
    <property type="match status" value="1"/>
</dbReference>
<dbReference type="CDD" id="cd02947">
    <property type="entry name" value="TRX_family"/>
    <property type="match status" value="1"/>
</dbReference>
<feature type="domain" description="Thioredoxin" evidence="9">
    <location>
        <begin position="1"/>
        <end position="105"/>
    </location>
</feature>
<gene>
    <name evidence="10" type="ORF">SAMN05660472_00852</name>
</gene>
<feature type="disulfide bond" description="Redox-active" evidence="8">
    <location>
        <begin position="29"/>
        <end position="32"/>
    </location>
</feature>
<dbReference type="STRING" id="393762.SAMN05660472_00852"/>
<dbReference type="GO" id="GO:0015035">
    <property type="term" value="F:protein-disulfide reductase activity"/>
    <property type="evidence" value="ECO:0007669"/>
    <property type="project" value="InterPro"/>
</dbReference>
<dbReference type="AlphaFoldDB" id="A0A1G8ZHJ6"/>
<evidence type="ECO:0000259" key="9">
    <source>
        <dbReference type="PROSITE" id="PS51352"/>
    </source>
</evidence>
<name>A0A1G8ZHJ6_9FIRM</name>
<evidence type="ECO:0000256" key="1">
    <source>
        <dbReference type="ARBA" id="ARBA00008987"/>
    </source>
</evidence>
<feature type="site" description="Contributes to redox potential value" evidence="7">
    <location>
        <position position="31"/>
    </location>
</feature>
<dbReference type="PIRSF" id="PIRSF000077">
    <property type="entry name" value="Thioredoxin"/>
    <property type="match status" value="1"/>
</dbReference>
<feature type="site" description="Deprotonates C-terminal active site Cys" evidence="7">
    <location>
        <position position="23"/>
    </location>
</feature>
<dbReference type="EMBL" id="FNFP01000001">
    <property type="protein sequence ID" value="SDK14064.1"/>
    <property type="molecule type" value="Genomic_DNA"/>
</dbReference>
<keyword evidence="4 8" id="KW-1015">Disulfide bond</keyword>
<dbReference type="InterPro" id="IPR013766">
    <property type="entry name" value="Thioredoxin_domain"/>
</dbReference>
<dbReference type="SUPFAM" id="SSF52833">
    <property type="entry name" value="Thioredoxin-like"/>
    <property type="match status" value="1"/>
</dbReference>
<dbReference type="OrthoDB" id="9790390at2"/>
<feature type="active site" description="Nucleophile" evidence="7">
    <location>
        <position position="32"/>
    </location>
</feature>
<dbReference type="Proteomes" id="UP000198718">
    <property type="component" value="Unassembled WGS sequence"/>
</dbReference>
<feature type="site" description="Contributes to redox potential value" evidence="7">
    <location>
        <position position="30"/>
    </location>
</feature>
<dbReference type="RefSeq" id="WP_090550723.1">
    <property type="nucleotide sequence ID" value="NZ_FNFP01000001.1"/>
</dbReference>
<keyword evidence="11" id="KW-1185">Reference proteome</keyword>
<reference evidence="10 11" key="1">
    <citation type="submission" date="2016-10" db="EMBL/GenBank/DDBJ databases">
        <authorList>
            <person name="de Groot N.N."/>
        </authorList>
    </citation>
    <scope>NUCLEOTIDE SEQUENCE [LARGE SCALE GENOMIC DNA]</scope>
    <source>
        <strain evidence="10 11">DSM 18346</strain>
    </source>
</reference>
<dbReference type="InterPro" id="IPR005746">
    <property type="entry name" value="Thioredoxin"/>
</dbReference>
<evidence type="ECO:0000313" key="10">
    <source>
        <dbReference type="EMBL" id="SDK14064.1"/>
    </source>
</evidence>
<dbReference type="InterPro" id="IPR036249">
    <property type="entry name" value="Thioredoxin-like_sf"/>
</dbReference>
<evidence type="ECO:0000256" key="8">
    <source>
        <dbReference type="PIRSR" id="PIRSR000077-4"/>
    </source>
</evidence>
<keyword evidence="5 8" id="KW-0676">Redox-active center</keyword>
<proteinExistence type="inferred from homology"/>
<feature type="active site" description="Nucleophile" evidence="7">
    <location>
        <position position="29"/>
    </location>
</feature>
<sequence>MLTIDKDTFQQEVLEVEGYVLVDFWSESCEPCKAIMPSIVELSEKYKDSMKFCKLETTKARRLAIKQRVLGLPTVAIYKDGEKIAEKTNEEVTKEGIEAMIQQYV</sequence>
<dbReference type="Gene3D" id="3.40.30.10">
    <property type="entry name" value="Glutaredoxin"/>
    <property type="match status" value="1"/>
</dbReference>
<dbReference type="Pfam" id="PF00085">
    <property type="entry name" value="Thioredoxin"/>
    <property type="match status" value="1"/>
</dbReference>